<accession>A0A067L5Z4</accession>
<dbReference type="Proteomes" id="UP000027138">
    <property type="component" value="Unassembled WGS sequence"/>
</dbReference>
<gene>
    <name evidence="1" type="ORF">JCGZ_01671</name>
</gene>
<protein>
    <submittedName>
        <fullName evidence="1">Uncharacterized protein</fullName>
    </submittedName>
</protein>
<proteinExistence type="predicted"/>
<evidence type="ECO:0000313" key="2">
    <source>
        <dbReference type="Proteomes" id="UP000027138"/>
    </source>
</evidence>
<evidence type="ECO:0000313" key="1">
    <source>
        <dbReference type="EMBL" id="KDP42633.1"/>
    </source>
</evidence>
<keyword evidence="2" id="KW-1185">Reference proteome</keyword>
<dbReference type="EMBL" id="KK914293">
    <property type="protein sequence ID" value="KDP42633.1"/>
    <property type="molecule type" value="Genomic_DNA"/>
</dbReference>
<dbReference type="AlphaFoldDB" id="A0A067L5Z4"/>
<reference evidence="1 2" key="1">
    <citation type="journal article" date="2014" name="PLoS ONE">
        <title>Global Analysis of Gene Expression Profiles in Physic Nut (Jatropha curcas L.) Seedlings Exposed to Salt Stress.</title>
        <authorList>
            <person name="Zhang L."/>
            <person name="Zhang C."/>
            <person name="Wu P."/>
            <person name="Chen Y."/>
            <person name="Li M."/>
            <person name="Jiang H."/>
            <person name="Wu G."/>
        </authorList>
    </citation>
    <scope>NUCLEOTIDE SEQUENCE [LARGE SCALE GENOMIC DNA]</scope>
    <source>
        <strain evidence="2">cv. GZQX0401</strain>
        <tissue evidence="1">Young leaves</tissue>
    </source>
</reference>
<sequence>MSPATRDRLDEPPSPPPDVSFLSQFGRALPKVTASIAALCNLYRRPPPLEVAFHLFAALVSIAAQESSGSRFDRLSDCLVPLSLRSSEMG</sequence>
<name>A0A067L5Z4_JATCU</name>
<organism evidence="1 2">
    <name type="scientific">Jatropha curcas</name>
    <name type="common">Barbados nut</name>
    <dbReference type="NCBI Taxonomy" id="180498"/>
    <lineage>
        <taxon>Eukaryota</taxon>
        <taxon>Viridiplantae</taxon>
        <taxon>Streptophyta</taxon>
        <taxon>Embryophyta</taxon>
        <taxon>Tracheophyta</taxon>
        <taxon>Spermatophyta</taxon>
        <taxon>Magnoliopsida</taxon>
        <taxon>eudicotyledons</taxon>
        <taxon>Gunneridae</taxon>
        <taxon>Pentapetalae</taxon>
        <taxon>rosids</taxon>
        <taxon>fabids</taxon>
        <taxon>Malpighiales</taxon>
        <taxon>Euphorbiaceae</taxon>
        <taxon>Crotonoideae</taxon>
        <taxon>Jatropheae</taxon>
        <taxon>Jatropha</taxon>
    </lineage>
</organism>